<comment type="caution">
    <text evidence="4">The sequence shown here is derived from an EMBL/GenBank/DDBJ whole genome shotgun (WGS) entry which is preliminary data.</text>
</comment>
<keyword evidence="1 2" id="KW-0732">Signal</keyword>
<dbReference type="GO" id="GO:0015159">
    <property type="term" value="F:polysaccharide transmembrane transporter activity"/>
    <property type="evidence" value="ECO:0007669"/>
    <property type="project" value="InterPro"/>
</dbReference>
<feature type="chain" id="PRO_5022659368" evidence="2">
    <location>
        <begin position="30"/>
        <end position="364"/>
    </location>
</feature>
<evidence type="ECO:0000313" key="4">
    <source>
        <dbReference type="EMBL" id="TWU12050.1"/>
    </source>
</evidence>
<evidence type="ECO:0000256" key="1">
    <source>
        <dbReference type="ARBA" id="ARBA00022729"/>
    </source>
</evidence>
<dbReference type="EMBL" id="SJPP01000001">
    <property type="protein sequence ID" value="TWU12050.1"/>
    <property type="molecule type" value="Genomic_DNA"/>
</dbReference>
<proteinExistence type="predicted"/>
<dbReference type="PANTHER" id="PTHR33619:SF3">
    <property type="entry name" value="POLYSACCHARIDE EXPORT PROTEIN GFCE-RELATED"/>
    <property type="match status" value="1"/>
</dbReference>
<evidence type="ECO:0000259" key="3">
    <source>
        <dbReference type="Pfam" id="PF02563"/>
    </source>
</evidence>
<feature type="domain" description="Polysaccharide export protein N-terminal" evidence="3">
    <location>
        <begin position="73"/>
        <end position="160"/>
    </location>
</feature>
<feature type="signal peptide" evidence="2">
    <location>
        <begin position="1"/>
        <end position="29"/>
    </location>
</feature>
<dbReference type="PROSITE" id="PS51257">
    <property type="entry name" value="PROKAR_LIPOPROTEIN"/>
    <property type="match status" value="1"/>
</dbReference>
<dbReference type="Pfam" id="PF02563">
    <property type="entry name" value="Poly_export"/>
    <property type="match status" value="2"/>
</dbReference>
<reference evidence="4 5" key="1">
    <citation type="submission" date="2019-02" db="EMBL/GenBank/DDBJ databases">
        <title>Deep-cultivation of Planctomycetes and their phenomic and genomic characterization uncovers novel biology.</title>
        <authorList>
            <person name="Wiegand S."/>
            <person name="Jogler M."/>
            <person name="Boedeker C."/>
            <person name="Pinto D."/>
            <person name="Vollmers J."/>
            <person name="Rivas-Marin E."/>
            <person name="Kohn T."/>
            <person name="Peeters S.H."/>
            <person name="Heuer A."/>
            <person name="Rast P."/>
            <person name="Oberbeckmann S."/>
            <person name="Bunk B."/>
            <person name="Jeske O."/>
            <person name="Meyerdierks A."/>
            <person name="Storesund J.E."/>
            <person name="Kallscheuer N."/>
            <person name="Luecker S."/>
            <person name="Lage O.M."/>
            <person name="Pohl T."/>
            <person name="Merkel B.J."/>
            <person name="Hornburger P."/>
            <person name="Mueller R.-W."/>
            <person name="Bruemmer F."/>
            <person name="Labrenz M."/>
            <person name="Spormann A.M."/>
            <person name="Op Den Camp H."/>
            <person name="Overmann J."/>
            <person name="Amann R."/>
            <person name="Jetten M.S.M."/>
            <person name="Mascher T."/>
            <person name="Medema M.H."/>
            <person name="Devos D.P."/>
            <person name="Kaster A.-K."/>
            <person name="Ovreas L."/>
            <person name="Rohde M."/>
            <person name="Galperin M.Y."/>
            <person name="Jogler C."/>
        </authorList>
    </citation>
    <scope>NUCLEOTIDE SEQUENCE [LARGE SCALE GENOMIC DNA]</scope>
    <source>
        <strain evidence="4 5">CA54</strain>
    </source>
</reference>
<feature type="domain" description="Polysaccharide export protein N-terminal" evidence="3">
    <location>
        <begin position="174"/>
        <end position="220"/>
    </location>
</feature>
<sequence precursor="true">MRHSCRLQRASLLALITISSLFATGCAAANRTDTPTPIYTNVPRELQKTMMPAYVIEPPDELLIQTVNNIRRRDDKLLPGDSLRILSNTTIPILPEDTEVTISFKEIARAYLIENDGKVNLGPEYGKVEVAGMTIDEAQNAVLDHLNEIFINPPKLSVELEQLGGKQVVDGPHLVRMDGTVHLGVYGSVVVAGYTLEQAKMLLEEHLSQYILNPEVNVDVSGYNSKVYYIINDGGGEGDQLYSLPIKGNETVLDAFALVGGLPTIGSKKKIWIARPAPAELDAEQILPVDWDAIVKGGSTRTNYQILPGDRIYVAADPMFASDIFIAKVIAPFERLFGFTILGNGAVRNIQQGTSFGGGGGGGF</sequence>
<dbReference type="Proteomes" id="UP000320735">
    <property type="component" value="Unassembled WGS sequence"/>
</dbReference>
<evidence type="ECO:0000256" key="2">
    <source>
        <dbReference type="SAM" id="SignalP"/>
    </source>
</evidence>
<organism evidence="4 5">
    <name type="scientific">Symmachiella macrocystis</name>
    <dbReference type="NCBI Taxonomy" id="2527985"/>
    <lineage>
        <taxon>Bacteria</taxon>
        <taxon>Pseudomonadati</taxon>
        <taxon>Planctomycetota</taxon>
        <taxon>Planctomycetia</taxon>
        <taxon>Planctomycetales</taxon>
        <taxon>Planctomycetaceae</taxon>
        <taxon>Symmachiella</taxon>
    </lineage>
</organism>
<dbReference type="InterPro" id="IPR003715">
    <property type="entry name" value="Poly_export_N"/>
</dbReference>
<evidence type="ECO:0000313" key="5">
    <source>
        <dbReference type="Proteomes" id="UP000320735"/>
    </source>
</evidence>
<name>A0A5C6BJ41_9PLAN</name>
<gene>
    <name evidence="4" type="ORF">CA54_08660</name>
</gene>
<dbReference type="Gene3D" id="3.30.1950.10">
    <property type="entry name" value="wza like domain"/>
    <property type="match status" value="2"/>
</dbReference>
<protein>
    <submittedName>
        <fullName evidence="4">Polysaccharide biosynthesis/export protein</fullName>
    </submittedName>
</protein>
<dbReference type="InterPro" id="IPR049712">
    <property type="entry name" value="Poly_export"/>
</dbReference>
<dbReference type="AlphaFoldDB" id="A0A5C6BJ41"/>
<keyword evidence="5" id="KW-1185">Reference proteome</keyword>
<accession>A0A5C6BJ41</accession>
<dbReference type="OrthoDB" id="279464at2"/>
<dbReference type="PANTHER" id="PTHR33619">
    <property type="entry name" value="POLYSACCHARIDE EXPORT PROTEIN GFCE-RELATED"/>
    <property type="match status" value="1"/>
</dbReference>